<dbReference type="EMBL" id="HBGY01031410">
    <property type="protein sequence ID" value="CAD9609844.1"/>
    <property type="molecule type" value="Transcribed_RNA"/>
</dbReference>
<evidence type="ECO:0000313" key="1">
    <source>
        <dbReference type="EMBL" id="CAD9609844.1"/>
    </source>
</evidence>
<gene>
    <name evidence="1" type="ORF">LDAN0321_LOCUS19581</name>
</gene>
<reference evidence="1" key="1">
    <citation type="submission" date="2021-01" db="EMBL/GenBank/DDBJ databases">
        <authorList>
            <person name="Corre E."/>
            <person name="Pelletier E."/>
            <person name="Niang G."/>
            <person name="Scheremetjew M."/>
            <person name="Finn R."/>
            <person name="Kale V."/>
            <person name="Holt S."/>
            <person name="Cochrane G."/>
            <person name="Meng A."/>
            <person name="Brown T."/>
            <person name="Cohen L."/>
        </authorList>
    </citation>
    <scope>NUCLEOTIDE SEQUENCE</scope>
    <source>
        <strain evidence="1">B650</strain>
    </source>
</reference>
<accession>A0A7S2LNE9</accession>
<dbReference type="AlphaFoldDB" id="A0A7S2LNE9"/>
<proteinExistence type="predicted"/>
<name>A0A7S2LNE9_9STRA</name>
<protein>
    <submittedName>
        <fullName evidence="1">Uncharacterized protein</fullName>
    </submittedName>
</protein>
<organism evidence="1">
    <name type="scientific">Leptocylindrus danicus</name>
    <dbReference type="NCBI Taxonomy" id="163516"/>
    <lineage>
        <taxon>Eukaryota</taxon>
        <taxon>Sar</taxon>
        <taxon>Stramenopiles</taxon>
        <taxon>Ochrophyta</taxon>
        <taxon>Bacillariophyta</taxon>
        <taxon>Coscinodiscophyceae</taxon>
        <taxon>Chaetocerotophycidae</taxon>
        <taxon>Leptocylindrales</taxon>
        <taxon>Leptocylindraceae</taxon>
        <taxon>Leptocylindrus</taxon>
    </lineage>
</organism>
<sequence>MKASYKVAFALFAVAAAATVGLFIYGDEVGGWFSTEDEEDDSMDIDRPISNPTMSPIAEDLPYLNYDFIQCPDDLSQPCCNGLSSNCVKRVNEIMFATSHNAMSTQQDFFFAPNQ</sequence>